<dbReference type="PANTHER" id="PTHR48081">
    <property type="entry name" value="AB HYDROLASE SUPERFAMILY PROTEIN C4A8.06C"/>
    <property type="match status" value="1"/>
</dbReference>
<dbReference type="AlphaFoldDB" id="A0ABD5UV16"/>
<gene>
    <name evidence="4" type="ORF">ACFQE9_03290</name>
</gene>
<feature type="domain" description="Alpha/beta hydrolase fold-3" evidence="3">
    <location>
        <begin position="82"/>
        <end position="288"/>
    </location>
</feature>
<sequence length="313" mass="34117">MTRQLHPDVRSLLDRVEEQGNPGYADLTVACARGIFREFLSVPEAKLDPVSRVRDLEIPGPNGPIPIRVYDPADASEPRPVFVFLHGGGWVLETVDAHDHTCRALANAGACTVVSVDYRLAPEHPFPAPLEDAYAATEWAANNLESLAGDPDRVVVGGDSAGGNLTAAVALLARDRDGPDIAHQVLIYPVVDHDFGTDSYEENAEGYLLTRESMRWFWDHHLETPLDGANPYASPLRAPDLSGLPPATVTTAEFDPLRDEGAAYADRLAKAGVDVEHRRYEDMIHGFVPFLAEPELDAAREEIEAIGATVRDL</sequence>
<dbReference type="InterPro" id="IPR029058">
    <property type="entry name" value="AB_hydrolase_fold"/>
</dbReference>
<keyword evidence="2 4" id="KW-0378">Hydrolase</keyword>
<dbReference type="FunFam" id="3.40.50.1820:FF:000089">
    <property type="entry name" value="Alpha/beta hydrolase"/>
    <property type="match status" value="1"/>
</dbReference>
<accession>A0ABD5UV16</accession>
<dbReference type="Pfam" id="PF07859">
    <property type="entry name" value="Abhydrolase_3"/>
    <property type="match status" value="1"/>
</dbReference>
<name>A0ABD5UV16_9EURY</name>
<evidence type="ECO:0000313" key="5">
    <source>
        <dbReference type="Proteomes" id="UP001596296"/>
    </source>
</evidence>
<dbReference type="Proteomes" id="UP001596296">
    <property type="component" value="Unassembled WGS sequence"/>
</dbReference>
<evidence type="ECO:0000256" key="1">
    <source>
        <dbReference type="ARBA" id="ARBA00010515"/>
    </source>
</evidence>
<dbReference type="InterPro" id="IPR013094">
    <property type="entry name" value="AB_hydrolase_3"/>
</dbReference>
<dbReference type="Gene3D" id="3.40.50.1820">
    <property type="entry name" value="alpha/beta hydrolase"/>
    <property type="match status" value="1"/>
</dbReference>
<dbReference type="PROSITE" id="PS01173">
    <property type="entry name" value="LIPASE_GDXG_HIS"/>
    <property type="match status" value="1"/>
</dbReference>
<reference evidence="4 5" key="1">
    <citation type="journal article" date="2019" name="Int. J. Syst. Evol. Microbiol.">
        <title>The Global Catalogue of Microorganisms (GCM) 10K type strain sequencing project: providing services to taxonomists for standard genome sequencing and annotation.</title>
        <authorList>
            <consortium name="The Broad Institute Genomics Platform"/>
            <consortium name="The Broad Institute Genome Sequencing Center for Infectious Disease"/>
            <person name="Wu L."/>
            <person name="Ma J."/>
        </authorList>
    </citation>
    <scope>NUCLEOTIDE SEQUENCE [LARGE SCALE GENOMIC DNA]</scope>
    <source>
        <strain evidence="4 5">SKJ47</strain>
    </source>
</reference>
<evidence type="ECO:0000313" key="4">
    <source>
        <dbReference type="EMBL" id="MFC6891643.1"/>
    </source>
</evidence>
<dbReference type="InterPro" id="IPR002168">
    <property type="entry name" value="Lipase_GDXG_HIS_AS"/>
</dbReference>
<evidence type="ECO:0000256" key="2">
    <source>
        <dbReference type="ARBA" id="ARBA00022801"/>
    </source>
</evidence>
<dbReference type="RefSeq" id="WP_379740265.1">
    <property type="nucleotide sequence ID" value="NZ_JBHSVN010000001.1"/>
</dbReference>
<dbReference type="SUPFAM" id="SSF53474">
    <property type="entry name" value="alpha/beta-Hydrolases"/>
    <property type="match status" value="1"/>
</dbReference>
<dbReference type="PANTHER" id="PTHR48081:SF8">
    <property type="entry name" value="ALPHA_BETA HYDROLASE FOLD-3 DOMAIN-CONTAINING PROTEIN-RELATED"/>
    <property type="match status" value="1"/>
</dbReference>
<comment type="similarity">
    <text evidence="1">Belongs to the 'GDXG' lipolytic enzyme family.</text>
</comment>
<proteinExistence type="inferred from homology"/>
<evidence type="ECO:0000259" key="3">
    <source>
        <dbReference type="Pfam" id="PF07859"/>
    </source>
</evidence>
<organism evidence="4 5">
    <name type="scientific">Halopenitus salinus</name>
    <dbReference type="NCBI Taxonomy" id="1198295"/>
    <lineage>
        <taxon>Archaea</taxon>
        <taxon>Methanobacteriati</taxon>
        <taxon>Methanobacteriota</taxon>
        <taxon>Stenosarchaea group</taxon>
        <taxon>Halobacteria</taxon>
        <taxon>Halobacteriales</taxon>
        <taxon>Haloferacaceae</taxon>
        <taxon>Halopenitus</taxon>
    </lineage>
</organism>
<protein>
    <submittedName>
        <fullName evidence="4">Alpha/beta hydrolase</fullName>
    </submittedName>
</protein>
<keyword evidence="5" id="KW-1185">Reference proteome</keyword>
<dbReference type="GO" id="GO:0016787">
    <property type="term" value="F:hydrolase activity"/>
    <property type="evidence" value="ECO:0007669"/>
    <property type="project" value="UniProtKB-KW"/>
</dbReference>
<dbReference type="EMBL" id="JBHSXL010000003">
    <property type="protein sequence ID" value="MFC6891643.1"/>
    <property type="molecule type" value="Genomic_DNA"/>
</dbReference>
<comment type="caution">
    <text evidence="4">The sequence shown here is derived from an EMBL/GenBank/DDBJ whole genome shotgun (WGS) entry which is preliminary data.</text>
</comment>
<dbReference type="InterPro" id="IPR050300">
    <property type="entry name" value="GDXG_lipolytic_enzyme"/>
</dbReference>